<dbReference type="InterPro" id="IPR015422">
    <property type="entry name" value="PyrdxlP-dep_Trfase_small"/>
</dbReference>
<evidence type="ECO:0000256" key="1">
    <source>
        <dbReference type="ARBA" id="ARBA00008954"/>
    </source>
</evidence>
<dbReference type="PROSITE" id="PS00600">
    <property type="entry name" value="AA_TRANSFER_CLASS_3"/>
    <property type="match status" value="1"/>
</dbReference>
<comment type="similarity">
    <text evidence="1 5">Belongs to the class-III pyridoxal-phosphate-dependent aminotransferase family.</text>
</comment>
<proteinExistence type="inferred from homology"/>
<evidence type="ECO:0000256" key="5">
    <source>
        <dbReference type="RuleBase" id="RU003560"/>
    </source>
</evidence>
<dbReference type="RefSeq" id="WP_154771214.1">
    <property type="nucleotide sequence ID" value="NZ_WLYK01000016.1"/>
</dbReference>
<dbReference type="CDD" id="cd00610">
    <property type="entry name" value="OAT_like"/>
    <property type="match status" value="1"/>
</dbReference>
<gene>
    <name evidence="6" type="ORF">GIS00_24905</name>
</gene>
<name>A0A7K1FSS7_9ACTN</name>
<dbReference type="PANTHER" id="PTHR43094">
    <property type="entry name" value="AMINOTRANSFERASE"/>
    <property type="match status" value="1"/>
</dbReference>
<dbReference type="InterPro" id="IPR015424">
    <property type="entry name" value="PyrdxlP-dep_Trfase"/>
</dbReference>
<reference evidence="6 7" key="1">
    <citation type="submission" date="2019-11" db="EMBL/GenBank/DDBJ databases">
        <authorList>
            <person name="Jiang L.-Q."/>
        </authorList>
    </citation>
    <scope>NUCLEOTIDE SEQUENCE [LARGE SCALE GENOMIC DNA]</scope>
    <source>
        <strain evidence="6 7">YIM 132087</strain>
    </source>
</reference>
<protein>
    <submittedName>
        <fullName evidence="6">Aminotransferase class III-fold pyridoxal phosphate-dependent enzyme</fullName>
    </submittedName>
</protein>
<dbReference type="Gene3D" id="3.40.640.10">
    <property type="entry name" value="Type I PLP-dependent aspartate aminotransferase-like (Major domain)"/>
    <property type="match status" value="1"/>
</dbReference>
<accession>A0A7K1FSS7</accession>
<dbReference type="EMBL" id="WLYK01000016">
    <property type="protein sequence ID" value="MTD17178.1"/>
    <property type="molecule type" value="Genomic_DNA"/>
</dbReference>
<dbReference type="PIRSF" id="PIRSF000521">
    <property type="entry name" value="Transaminase_4ab_Lys_Orn"/>
    <property type="match status" value="1"/>
</dbReference>
<keyword evidence="4 5" id="KW-0663">Pyridoxal phosphate</keyword>
<dbReference type="Pfam" id="PF00202">
    <property type="entry name" value="Aminotran_3"/>
    <property type="match status" value="1"/>
</dbReference>
<keyword evidence="3 6" id="KW-0808">Transferase</keyword>
<evidence type="ECO:0000256" key="3">
    <source>
        <dbReference type="ARBA" id="ARBA00022679"/>
    </source>
</evidence>
<dbReference type="InterPro" id="IPR015421">
    <property type="entry name" value="PyrdxlP-dep_Trfase_major"/>
</dbReference>
<dbReference type="InterPro" id="IPR005814">
    <property type="entry name" value="Aminotrans_3"/>
</dbReference>
<evidence type="ECO:0000313" key="7">
    <source>
        <dbReference type="Proteomes" id="UP000460221"/>
    </source>
</evidence>
<organism evidence="6 7">
    <name type="scientific">Nakamurella alba</name>
    <dbReference type="NCBI Taxonomy" id="2665158"/>
    <lineage>
        <taxon>Bacteria</taxon>
        <taxon>Bacillati</taxon>
        <taxon>Actinomycetota</taxon>
        <taxon>Actinomycetes</taxon>
        <taxon>Nakamurellales</taxon>
        <taxon>Nakamurellaceae</taxon>
        <taxon>Nakamurella</taxon>
    </lineage>
</organism>
<dbReference type="Gene3D" id="3.90.1150.10">
    <property type="entry name" value="Aspartate Aminotransferase, domain 1"/>
    <property type="match status" value="1"/>
</dbReference>
<comment type="caution">
    <text evidence="6">The sequence shown here is derived from an EMBL/GenBank/DDBJ whole genome shotgun (WGS) entry which is preliminary data.</text>
</comment>
<evidence type="ECO:0000256" key="2">
    <source>
        <dbReference type="ARBA" id="ARBA00022576"/>
    </source>
</evidence>
<dbReference type="AlphaFoldDB" id="A0A7K1FSS7"/>
<dbReference type="FunFam" id="3.40.640.10:FF:000014">
    <property type="entry name" value="Adenosylmethionine-8-amino-7-oxononanoate aminotransferase, probable"/>
    <property type="match status" value="1"/>
</dbReference>
<dbReference type="GO" id="GO:0030170">
    <property type="term" value="F:pyridoxal phosphate binding"/>
    <property type="evidence" value="ECO:0007669"/>
    <property type="project" value="InterPro"/>
</dbReference>
<keyword evidence="2 6" id="KW-0032">Aminotransferase</keyword>
<dbReference type="GO" id="GO:0008483">
    <property type="term" value="F:transaminase activity"/>
    <property type="evidence" value="ECO:0007669"/>
    <property type="project" value="UniProtKB-KW"/>
</dbReference>
<evidence type="ECO:0000313" key="6">
    <source>
        <dbReference type="EMBL" id="MTD17178.1"/>
    </source>
</evidence>
<keyword evidence="7" id="KW-1185">Reference proteome</keyword>
<dbReference type="InterPro" id="IPR049704">
    <property type="entry name" value="Aminotrans_3_PPA_site"/>
</dbReference>
<dbReference type="SUPFAM" id="SSF53383">
    <property type="entry name" value="PLP-dependent transferases"/>
    <property type="match status" value="1"/>
</dbReference>
<dbReference type="PANTHER" id="PTHR43094:SF1">
    <property type="entry name" value="AMINOTRANSFERASE CLASS-III"/>
    <property type="match status" value="1"/>
</dbReference>
<dbReference type="Proteomes" id="UP000460221">
    <property type="component" value="Unassembled WGS sequence"/>
</dbReference>
<evidence type="ECO:0000256" key="4">
    <source>
        <dbReference type="ARBA" id="ARBA00022898"/>
    </source>
</evidence>
<sequence length="447" mass="47332">MIPHFTTAKAWADPTLPVLTRGEGVWVEDTKGRRYFDGLSGLFCSNLGHGRADLVAAASEQMSRMAFFPTWGAAHDVGLQTAAAITSRAPEGLDAVFFVSSGSEAVESAVKLARTYHLANGEPGRYKVISRDFSYHGTTLGALSVTAVPRFREPYLPMLGDFVRNVPNTLRSSPAPGGGAGDLSGVQAIEDLILAEGPETVSAVFAEPVQNGGGAIVPPEGYWQALRAVCDKYGVLLVADEVITGFGRLGTWFGSEYFGVVPDLITFAKGATSAYVPFGGVLTKSSITGTIAGSELGWFAHGSTFGAHPVASAVSLATMDAMEKEQVLENVNLRKGDLLGGLQRIAQGTPFIREVRGTGFFYAMEIVADRDSGQELSAGQRAGLLGGVLMRAMRSAGVLLRPDDRGPASIVVSPPLVTDGTELDEMLNRTEQVVAIMADWLRENSSL</sequence>